<keyword evidence="2" id="KW-1185">Reference proteome</keyword>
<organism evidence="1 2">
    <name type="scientific">Portunus trituberculatus</name>
    <name type="common">Swimming crab</name>
    <name type="synonym">Neptunus trituberculatus</name>
    <dbReference type="NCBI Taxonomy" id="210409"/>
    <lineage>
        <taxon>Eukaryota</taxon>
        <taxon>Metazoa</taxon>
        <taxon>Ecdysozoa</taxon>
        <taxon>Arthropoda</taxon>
        <taxon>Crustacea</taxon>
        <taxon>Multicrustacea</taxon>
        <taxon>Malacostraca</taxon>
        <taxon>Eumalacostraca</taxon>
        <taxon>Eucarida</taxon>
        <taxon>Decapoda</taxon>
        <taxon>Pleocyemata</taxon>
        <taxon>Brachyura</taxon>
        <taxon>Eubrachyura</taxon>
        <taxon>Portunoidea</taxon>
        <taxon>Portunidae</taxon>
        <taxon>Portuninae</taxon>
        <taxon>Portunus</taxon>
    </lineage>
</organism>
<name>A0A5B7FZ46_PORTR</name>
<evidence type="ECO:0000313" key="1">
    <source>
        <dbReference type="EMBL" id="MPC52771.1"/>
    </source>
</evidence>
<protein>
    <submittedName>
        <fullName evidence="1">Uncharacterized protein</fullName>
    </submittedName>
</protein>
<evidence type="ECO:0000313" key="2">
    <source>
        <dbReference type="Proteomes" id="UP000324222"/>
    </source>
</evidence>
<comment type="caution">
    <text evidence="1">The sequence shown here is derived from an EMBL/GenBank/DDBJ whole genome shotgun (WGS) entry which is preliminary data.</text>
</comment>
<reference evidence="1 2" key="1">
    <citation type="submission" date="2019-05" db="EMBL/GenBank/DDBJ databases">
        <title>Another draft genome of Portunus trituberculatus and its Hox gene families provides insights of decapod evolution.</title>
        <authorList>
            <person name="Jeong J.-H."/>
            <person name="Song I."/>
            <person name="Kim S."/>
            <person name="Choi T."/>
            <person name="Kim D."/>
            <person name="Ryu S."/>
            <person name="Kim W."/>
        </authorList>
    </citation>
    <scope>NUCLEOTIDE SEQUENCE [LARGE SCALE GENOMIC DNA]</scope>
    <source>
        <tissue evidence="1">Muscle</tissue>
    </source>
</reference>
<dbReference type="EMBL" id="VSRR010011135">
    <property type="protein sequence ID" value="MPC52771.1"/>
    <property type="molecule type" value="Genomic_DNA"/>
</dbReference>
<sequence length="75" mass="8476">MWRYLSRSARNGQLLIQKQRSYLYAGVGSSKGRAWVLATTRPILFHSFPPPSPPPEDPPTSCSRIVLCLVTCRCR</sequence>
<proteinExistence type="predicted"/>
<dbReference type="Proteomes" id="UP000324222">
    <property type="component" value="Unassembled WGS sequence"/>
</dbReference>
<dbReference type="AlphaFoldDB" id="A0A5B7FZ46"/>
<gene>
    <name evidence="1" type="ORF">E2C01_046649</name>
</gene>
<accession>A0A5B7FZ46</accession>